<evidence type="ECO:0008006" key="3">
    <source>
        <dbReference type="Google" id="ProtNLM"/>
    </source>
</evidence>
<evidence type="ECO:0000313" key="1">
    <source>
        <dbReference type="EMBL" id="GAA1525205.1"/>
    </source>
</evidence>
<comment type="caution">
    <text evidence="1">The sequence shown here is derived from an EMBL/GenBank/DDBJ whole genome shotgun (WGS) entry which is preliminary data.</text>
</comment>
<dbReference type="RefSeq" id="WP_141003067.1">
    <property type="nucleotide sequence ID" value="NZ_BAAAOR010000024.1"/>
</dbReference>
<accession>A0ABN2AS16</accession>
<gene>
    <name evidence="1" type="ORF">GCM10009788_31100</name>
</gene>
<evidence type="ECO:0000313" key="2">
    <source>
        <dbReference type="Proteomes" id="UP001500842"/>
    </source>
</evidence>
<name>A0ABN2AS16_9ACTN</name>
<organism evidence="1 2">
    <name type="scientific">Nocardioides humi</name>
    <dbReference type="NCBI Taxonomy" id="449461"/>
    <lineage>
        <taxon>Bacteria</taxon>
        <taxon>Bacillati</taxon>
        <taxon>Actinomycetota</taxon>
        <taxon>Actinomycetes</taxon>
        <taxon>Propionibacteriales</taxon>
        <taxon>Nocardioidaceae</taxon>
        <taxon>Nocardioides</taxon>
    </lineage>
</organism>
<dbReference type="Proteomes" id="UP001500842">
    <property type="component" value="Unassembled WGS sequence"/>
</dbReference>
<keyword evidence="2" id="KW-1185">Reference proteome</keyword>
<dbReference type="EMBL" id="BAAAOR010000024">
    <property type="protein sequence ID" value="GAA1525205.1"/>
    <property type="molecule type" value="Genomic_DNA"/>
</dbReference>
<proteinExistence type="predicted"/>
<reference evidence="1 2" key="1">
    <citation type="journal article" date="2019" name="Int. J. Syst. Evol. Microbiol.">
        <title>The Global Catalogue of Microorganisms (GCM) 10K type strain sequencing project: providing services to taxonomists for standard genome sequencing and annotation.</title>
        <authorList>
            <consortium name="The Broad Institute Genomics Platform"/>
            <consortium name="The Broad Institute Genome Sequencing Center for Infectious Disease"/>
            <person name="Wu L."/>
            <person name="Ma J."/>
        </authorList>
    </citation>
    <scope>NUCLEOTIDE SEQUENCE [LARGE SCALE GENOMIC DNA]</scope>
    <source>
        <strain evidence="1 2">JCM 14942</strain>
    </source>
</reference>
<protein>
    <recommendedName>
        <fullName evidence="3">Sigma-70, region 4</fullName>
    </recommendedName>
</protein>
<sequence length="120" mass="12618">MNQLHAADLDARRSVLREAGADRLDPRPWQGAAPSSDVDLVRYAAWRAADAEADPALLVAGLGLLDAARAELDQTEAALLFAARAAGLTFQQLAAALGLGSGQAAQQRMSRVLDRLDGGR</sequence>